<comment type="caution">
    <text evidence="2">The sequence shown here is derived from an EMBL/GenBank/DDBJ whole genome shotgun (WGS) entry which is preliminary data.</text>
</comment>
<evidence type="ECO:0000259" key="1">
    <source>
        <dbReference type="Pfam" id="PF01266"/>
    </source>
</evidence>
<dbReference type="SUPFAM" id="SSF51905">
    <property type="entry name" value="FAD/NAD(P)-binding domain"/>
    <property type="match status" value="1"/>
</dbReference>
<proteinExistence type="predicted"/>
<organism evidence="2 3">
    <name type="scientific">Actinomadura craniellae</name>
    <dbReference type="NCBI Taxonomy" id="2231787"/>
    <lineage>
        <taxon>Bacteria</taxon>
        <taxon>Bacillati</taxon>
        <taxon>Actinomycetota</taxon>
        <taxon>Actinomycetes</taxon>
        <taxon>Streptosporangiales</taxon>
        <taxon>Thermomonosporaceae</taxon>
        <taxon>Actinomadura</taxon>
    </lineage>
</organism>
<dbReference type="Proteomes" id="UP000251891">
    <property type="component" value="Unassembled WGS sequence"/>
</dbReference>
<evidence type="ECO:0000313" key="3">
    <source>
        <dbReference type="Proteomes" id="UP000251891"/>
    </source>
</evidence>
<dbReference type="EMBL" id="QLYX01000001">
    <property type="protein sequence ID" value="RAY16795.1"/>
    <property type="molecule type" value="Genomic_DNA"/>
</dbReference>
<keyword evidence="3" id="KW-1185">Reference proteome</keyword>
<dbReference type="Pfam" id="PF01266">
    <property type="entry name" value="DAO"/>
    <property type="match status" value="1"/>
</dbReference>
<name>A0A365HCF9_9ACTN</name>
<dbReference type="PANTHER" id="PTHR13847:SF285">
    <property type="entry name" value="FAD DEPENDENT OXIDOREDUCTASE DOMAIN-CONTAINING PROTEIN"/>
    <property type="match status" value="1"/>
</dbReference>
<dbReference type="GO" id="GO:0005737">
    <property type="term" value="C:cytoplasm"/>
    <property type="evidence" value="ECO:0007669"/>
    <property type="project" value="TreeGrafter"/>
</dbReference>
<evidence type="ECO:0000313" key="2">
    <source>
        <dbReference type="EMBL" id="RAY16795.1"/>
    </source>
</evidence>
<dbReference type="AlphaFoldDB" id="A0A365HCF9"/>
<accession>A0A365HCF9</accession>
<dbReference type="Gene3D" id="3.30.9.10">
    <property type="entry name" value="D-Amino Acid Oxidase, subunit A, domain 2"/>
    <property type="match status" value="1"/>
</dbReference>
<dbReference type="InterPro" id="IPR036188">
    <property type="entry name" value="FAD/NAD-bd_sf"/>
</dbReference>
<dbReference type="InterPro" id="IPR006076">
    <property type="entry name" value="FAD-dep_OxRdtase"/>
</dbReference>
<dbReference type="PANTHER" id="PTHR13847">
    <property type="entry name" value="SARCOSINE DEHYDROGENASE-RELATED"/>
    <property type="match status" value="1"/>
</dbReference>
<sequence>MPRSVRPIALLPTKGHSMDMHREDLPSYWLYAAEARASDALQGDREVDYCIVGAGLTGLWTAYYLSVADPGARIAVVERRMAGFGASGRNAGWLSSEFDGRFEDMAERGGRAAVAAMHHAMNETFDVVVETCRAEGIDADLHHGGIIRFAQNRAQLVRVRAAFEKRQAWGADAGYSWLSGGEVRERVGVHGVLGGYANEYGARVQPAKLVRGLLEVVRRRGVRVHEDTEAQRIEPGRVVTARGTITAPIVVRGVEAYLVGLPGHRRDVLPMQSSVILTEPIPAELRPGVAWSNAELIADGANAYAAAQLTPDWRIVMGARGILPKYGYGSTLDHEGVTTERARRHLFEAVVNWFPQLRDLGISDSWCGVLAIPRDWTPSVDFDPATGLAGAGGYVGSGVSTTNLAGRTLADLVTGKSTELTTLPWVNRPTRRWEPEPLRWAGVNAMTKLYRAADRREQAGLDRPSRLSRIGAMVTGR</sequence>
<protein>
    <submittedName>
        <fullName evidence="2">FAD-dependent oxidoreductase</fullName>
    </submittedName>
</protein>
<gene>
    <name evidence="2" type="ORF">DPM19_01090</name>
</gene>
<dbReference type="Gene3D" id="3.50.50.60">
    <property type="entry name" value="FAD/NAD(P)-binding domain"/>
    <property type="match status" value="1"/>
</dbReference>
<feature type="domain" description="FAD dependent oxidoreductase" evidence="1">
    <location>
        <begin position="48"/>
        <end position="412"/>
    </location>
</feature>
<reference evidence="2 3" key="1">
    <citation type="submission" date="2018-06" db="EMBL/GenBank/DDBJ databases">
        <title>Actinomadura craniellae sp. nov. isolated from marine sponge Craniella sp.</title>
        <authorList>
            <person name="Li L."/>
            <person name="Xu Q.H."/>
            <person name="Lin H.W."/>
            <person name="Lu Y.H."/>
        </authorList>
    </citation>
    <scope>NUCLEOTIDE SEQUENCE [LARGE SCALE GENOMIC DNA]</scope>
    <source>
        <strain evidence="2 3">LHW63021</strain>
    </source>
</reference>